<dbReference type="EMBL" id="BNJK01000001">
    <property type="protein sequence ID" value="GHO96887.1"/>
    <property type="molecule type" value="Genomic_DNA"/>
</dbReference>
<evidence type="ECO:0000256" key="2">
    <source>
        <dbReference type="ARBA" id="ARBA00022729"/>
    </source>
</evidence>
<proteinExistence type="predicted"/>
<evidence type="ECO:0000313" key="7">
    <source>
        <dbReference type="Proteomes" id="UP000597444"/>
    </source>
</evidence>
<keyword evidence="3" id="KW-0472">Membrane</keyword>
<keyword evidence="5" id="KW-0449">Lipoprotein</keyword>
<name>A0A8J3N785_9CHLR</name>
<keyword evidence="1" id="KW-1003">Cell membrane</keyword>
<comment type="caution">
    <text evidence="6">The sequence shown here is derived from an EMBL/GenBank/DDBJ whole genome shotgun (WGS) entry which is preliminary data.</text>
</comment>
<dbReference type="AlphaFoldDB" id="A0A8J3N785"/>
<dbReference type="Gene3D" id="3.40.190.10">
    <property type="entry name" value="Periplasmic binding protein-like II"/>
    <property type="match status" value="1"/>
</dbReference>
<organism evidence="6 7">
    <name type="scientific">Reticulibacter mediterranei</name>
    <dbReference type="NCBI Taxonomy" id="2778369"/>
    <lineage>
        <taxon>Bacteria</taxon>
        <taxon>Bacillati</taxon>
        <taxon>Chloroflexota</taxon>
        <taxon>Ktedonobacteria</taxon>
        <taxon>Ktedonobacterales</taxon>
        <taxon>Reticulibacteraceae</taxon>
        <taxon>Reticulibacter</taxon>
    </lineage>
</organism>
<protein>
    <submittedName>
        <fullName evidence="6">Sugar ABC transporter substrate-binding protein</fullName>
    </submittedName>
</protein>
<keyword evidence="4" id="KW-0564">Palmitate</keyword>
<evidence type="ECO:0000256" key="3">
    <source>
        <dbReference type="ARBA" id="ARBA00023136"/>
    </source>
</evidence>
<sequence>MKNGRSLTTIFHDNSLSRRSFVRGMSYTGLTALGASSILAACGGDSGADESSKPAPKGSKVSGALTLVYMGTAEQQKSWNALFELFRKDYPDVKFTAKGIPSSNWAAFFDTVSTQIAGGQVPDVIQVATEGQRLFASRGLVEPIDAYLARDKDELADFFSDIHPNLVKWNKMSSPDGKTYYLPGEFNTMCMWYNADMFQKVGVDEPNDSWKWDDFMAAAKKLTVPGKVFGYVAAPEYFASIMPWLLTNGASTLNADWTKSTVNTPQAVEAAKFMRSMVEQQISPAPGGTFDAFTATAQGKLAMFGGGRWPVISMRNLNMVSKMKIVAWPQKTQKGSPIGWNAYPIMKASKNKEAAWAFVKFITSKKASEYFSQQGGTIVPPRKSVATSDVFLANAPAGSEKLYEALEYSTPIPSPDKGNLVQKDIEDTWKQLLSGNVPVEQALAQLDQKIQANL</sequence>
<dbReference type="Pfam" id="PF01547">
    <property type="entry name" value="SBP_bac_1"/>
    <property type="match status" value="1"/>
</dbReference>
<keyword evidence="7" id="KW-1185">Reference proteome</keyword>
<evidence type="ECO:0000313" key="6">
    <source>
        <dbReference type="EMBL" id="GHO96887.1"/>
    </source>
</evidence>
<keyword evidence="2" id="KW-0732">Signal</keyword>
<evidence type="ECO:0000256" key="4">
    <source>
        <dbReference type="ARBA" id="ARBA00023139"/>
    </source>
</evidence>
<dbReference type="SUPFAM" id="SSF53850">
    <property type="entry name" value="Periplasmic binding protein-like II"/>
    <property type="match status" value="1"/>
</dbReference>
<reference evidence="6" key="1">
    <citation type="submission" date="2020-10" db="EMBL/GenBank/DDBJ databases">
        <title>Taxonomic study of unclassified bacteria belonging to the class Ktedonobacteria.</title>
        <authorList>
            <person name="Yabe S."/>
            <person name="Wang C.M."/>
            <person name="Zheng Y."/>
            <person name="Sakai Y."/>
            <person name="Cavaletti L."/>
            <person name="Monciardini P."/>
            <person name="Donadio S."/>
        </authorList>
    </citation>
    <scope>NUCLEOTIDE SEQUENCE</scope>
    <source>
        <strain evidence="6">ID150040</strain>
    </source>
</reference>
<dbReference type="RefSeq" id="WP_220207476.1">
    <property type="nucleotide sequence ID" value="NZ_BNJK01000001.1"/>
</dbReference>
<dbReference type="PANTHER" id="PTHR43649">
    <property type="entry name" value="ARABINOSE-BINDING PROTEIN-RELATED"/>
    <property type="match status" value="1"/>
</dbReference>
<evidence type="ECO:0000256" key="5">
    <source>
        <dbReference type="ARBA" id="ARBA00023288"/>
    </source>
</evidence>
<evidence type="ECO:0000256" key="1">
    <source>
        <dbReference type="ARBA" id="ARBA00022475"/>
    </source>
</evidence>
<dbReference type="CDD" id="cd13585">
    <property type="entry name" value="PBP2_TMBP_like"/>
    <property type="match status" value="1"/>
</dbReference>
<accession>A0A8J3N785</accession>
<dbReference type="PANTHER" id="PTHR43649:SF33">
    <property type="entry name" value="POLYGALACTURONAN_RHAMNOGALACTURONAN-BINDING PROTEIN YTCQ"/>
    <property type="match status" value="1"/>
</dbReference>
<dbReference type="InterPro" id="IPR006059">
    <property type="entry name" value="SBP"/>
</dbReference>
<dbReference type="Proteomes" id="UP000597444">
    <property type="component" value="Unassembled WGS sequence"/>
</dbReference>
<dbReference type="InterPro" id="IPR050490">
    <property type="entry name" value="Bact_solute-bd_prot1"/>
</dbReference>
<gene>
    <name evidence="6" type="ORF">KSF_069350</name>
</gene>